<accession>A0A366D2M4</accession>
<dbReference type="OrthoDB" id="4569702at2"/>
<comment type="caution">
    <text evidence="1">The sequence shown here is derived from an EMBL/GenBank/DDBJ whole genome shotgun (WGS) entry which is preliminary data.</text>
</comment>
<evidence type="ECO:0000313" key="2">
    <source>
        <dbReference type="Proteomes" id="UP000252586"/>
    </source>
</evidence>
<sequence length="216" mass="24734">MRGKLVGAVAYVPERGRNQIHLDGLRLTEAVPPERNTMPTYYHLDRAGHFREGHVIERSRNSSPRWFPDGFSSHGEQYLNGTFQIKIVNENGEDRFAVSQDTGLELLWELVRLYEFPHAPSCLRSFFAFESLEDARQFQSEKKCGTIWEVETKETGFRADMALLHATPRTGDVRQLAQIFWLQTEDYDRSRVLALCGPPVWEILLSGPVQVVRAVG</sequence>
<reference evidence="1 2" key="1">
    <citation type="submission" date="2018-06" db="EMBL/GenBank/DDBJ databases">
        <title>Genomic Encyclopedia of Type Strains, Phase IV (KMG-IV): sequencing the most valuable type-strain genomes for metagenomic binning, comparative biology and taxonomic classification.</title>
        <authorList>
            <person name="Goeker M."/>
        </authorList>
    </citation>
    <scope>NUCLEOTIDE SEQUENCE [LARGE SCALE GENOMIC DNA]</scope>
    <source>
        <strain evidence="1 2">DSM 44599</strain>
    </source>
</reference>
<protein>
    <submittedName>
        <fullName evidence="1">Uncharacterized protein</fullName>
    </submittedName>
</protein>
<dbReference type="Proteomes" id="UP000252586">
    <property type="component" value="Unassembled WGS sequence"/>
</dbReference>
<dbReference type="RefSeq" id="WP_147265996.1">
    <property type="nucleotide sequence ID" value="NZ_QNRE01000017.1"/>
</dbReference>
<proteinExistence type="predicted"/>
<gene>
    <name evidence="1" type="ORF">DFR74_117124</name>
</gene>
<evidence type="ECO:0000313" key="1">
    <source>
        <dbReference type="EMBL" id="RBO84303.1"/>
    </source>
</evidence>
<dbReference type="AlphaFoldDB" id="A0A366D2M4"/>
<dbReference type="EMBL" id="QNRE01000017">
    <property type="protein sequence ID" value="RBO84303.1"/>
    <property type="molecule type" value="Genomic_DNA"/>
</dbReference>
<name>A0A366D2M4_9NOCA</name>
<dbReference type="SUPFAM" id="SSF56399">
    <property type="entry name" value="ADP-ribosylation"/>
    <property type="match status" value="1"/>
</dbReference>
<organism evidence="1 2">
    <name type="scientific">Nocardia puris</name>
    <dbReference type="NCBI Taxonomy" id="208602"/>
    <lineage>
        <taxon>Bacteria</taxon>
        <taxon>Bacillati</taxon>
        <taxon>Actinomycetota</taxon>
        <taxon>Actinomycetes</taxon>
        <taxon>Mycobacteriales</taxon>
        <taxon>Nocardiaceae</taxon>
        <taxon>Nocardia</taxon>
    </lineage>
</organism>
<keyword evidence="2" id="KW-1185">Reference proteome</keyword>